<dbReference type="RefSeq" id="WP_154563260.1">
    <property type="nucleotide sequence ID" value="NZ_VOSW01000048.1"/>
</dbReference>
<reference evidence="2 3" key="1">
    <citation type="journal article" date="2020" name="Int. J. Syst. Evol. Microbiol.">
        <title>Paraburkholderia madseniana sp. nov., a phenolic acid-degrading bacterium isolated from acidic forest soil.</title>
        <authorList>
            <person name="Wilhelm R.C."/>
            <person name="Murphy S.J.L."/>
            <person name="Feriancek N.M."/>
            <person name="Karasz D.C."/>
            <person name="DeRito C.M."/>
            <person name="Newman J.D."/>
            <person name="Buckley D.H."/>
        </authorList>
    </citation>
    <scope>NUCLEOTIDE SEQUENCE [LARGE SCALE GENOMIC DNA]</scope>
    <source>
        <strain evidence="2 3">RP11</strain>
    </source>
</reference>
<evidence type="ECO:0000313" key="2">
    <source>
        <dbReference type="EMBL" id="KAE8757355.1"/>
    </source>
</evidence>
<sequence length="232" mass="25922">MFSIEQKLMKIRSVTTVAEFKGDGREHAQNVKLEWTTDNGVLAEFDPQLRSAFYQKEDGKQKSSDDGQGEFTMPLPDVELTKLRIPFLQMPVKFKKDFVGYQMVYHCGASDKSNITLSDVQLSDFSFDMKDGGTVLVVFNAYAKPNAADQGKIDQMMQTEIEITLAPPEVKQTDFVDQANKAKKPNKKTAAEKVETEGDPFANTDIPPLAEETAGEQKSRDGVAWPFPQSIQ</sequence>
<organism evidence="2 3">
    <name type="scientific">Paraburkholderia madseniana</name>
    <dbReference type="NCBI Taxonomy" id="2599607"/>
    <lineage>
        <taxon>Bacteria</taxon>
        <taxon>Pseudomonadati</taxon>
        <taxon>Pseudomonadota</taxon>
        <taxon>Betaproteobacteria</taxon>
        <taxon>Burkholderiales</taxon>
        <taxon>Burkholderiaceae</taxon>
        <taxon>Paraburkholderia</taxon>
    </lineage>
</organism>
<gene>
    <name evidence="2" type="ORF">FSO04_24355</name>
</gene>
<protein>
    <submittedName>
        <fullName evidence="2">Uncharacterized protein</fullName>
    </submittedName>
</protein>
<dbReference type="EMBL" id="VOSW01000048">
    <property type="protein sequence ID" value="KAE8757355.1"/>
    <property type="molecule type" value="Genomic_DNA"/>
</dbReference>
<accession>A0A6N6W9M0</accession>
<dbReference type="AlphaFoldDB" id="A0A6N6W9M0"/>
<evidence type="ECO:0000256" key="1">
    <source>
        <dbReference type="SAM" id="MobiDB-lite"/>
    </source>
</evidence>
<comment type="caution">
    <text evidence="2">The sequence shown here is derived from an EMBL/GenBank/DDBJ whole genome shotgun (WGS) entry which is preliminary data.</text>
</comment>
<evidence type="ECO:0000313" key="3">
    <source>
        <dbReference type="Proteomes" id="UP000463700"/>
    </source>
</evidence>
<dbReference type="OrthoDB" id="9033198at2"/>
<proteinExistence type="predicted"/>
<name>A0A6N6W9M0_9BURK</name>
<feature type="region of interest" description="Disordered" evidence="1">
    <location>
        <begin position="179"/>
        <end position="232"/>
    </location>
</feature>
<dbReference type="Proteomes" id="UP000463700">
    <property type="component" value="Unassembled WGS sequence"/>
</dbReference>